<name>A0A1W0CAX5_9NEIS</name>
<dbReference type="EMBL" id="MUKV01000054">
    <property type="protein sequence ID" value="OQS31857.1"/>
    <property type="molecule type" value="Genomic_DNA"/>
</dbReference>
<proteinExistence type="predicted"/>
<dbReference type="InterPro" id="IPR010263">
    <property type="entry name" value="T6SS_TssK"/>
</dbReference>
<reference evidence="1 2" key="1">
    <citation type="submission" date="2017-02" db="EMBL/GenBank/DDBJ databases">
        <title>Chromobacterium haemolyticum H5244.</title>
        <authorList>
            <person name="Gulvik C.A."/>
        </authorList>
    </citation>
    <scope>NUCLEOTIDE SEQUENCE [LARGE SCALE GENOMIC DNA]</scope>
    <source>
        <strain evidence="1 2">H5244</strain>
    </source>
</reference>
<evidence type="ECO:0000313" key="1">
    <source>
        <dbReference type="EMBL" id="OQS31857.1"/>
    </source>
</evidence>
<sequence length="65" mass="6955">MQLLPQHFQWQALRSDAVSAVLAAAAQPLYWGVLELELDEAALAGGVARVSALEAVLPDGLPLRF</sequence>
<feature type="non-terminal residue" evidence="1">
    <location>
        <position position="65"/>
    </location>
</feature>
<dbReference type="Proteomes" id="UP000192721">
    <property type="component" value="Unassembled WGS sequence"/>
</dbReference>
<dbReference type="PANTHER" id="PTHR35566:SF1">
    <property type="entry name" value="TYPE VI SECRETION SYSTEM BASEPLATE COMPONENT TSSK1"/>
    <property type="match status" value="1"/>
</dbReference>
<gene>
    <name evidence="1" type="ORF">B0T45_22510</name>
</gene>
<organism evidence="1 2">
    <name type="scientific">Chromobacterium haemolyticum</name>
    <dbReference type="NCBI Taxonomy" id="394935"/>
    <lineage>
        <taxon>Bacteria</taxon>
        <taxon>Pseudomonadati</taxon>
        <taxon>Pseudomonadota</taxon>
        <taxon>Betaproteobacteria</taxon>
        <taxon>Neisseriales</taxon>
        <taxon>Chromobacteriaceae</taxon>
        <taxon>Chromobacterium</taxon>
    </lineage>
</organism>
<evidence type="ECO:0000313" key="2">
    <source>
        <dbReference type="Proteomes" id="UP000192721"/>
    </source>
</evidence>
<dbReference type="AlphaFoldDB" id="A0A1W0CAX5"/>
<comment type="caution">
    <text evidence="1">The sequence shown here is derived from an EMBL/GenBank/DDBJ whole genome shotgun (WGS) entry which is preliminary data.</text>
</comment>
<protein>
    <submittedName>
        <fullName evidence="1">Uncharacterized protein</fullName>
    </submittedName>
</protein>
<accession>A0A1W0CAX5</accession>
<dbReference type="Pfam" id="PF05936">
    <property type="entry name" value="T6SS_VasE"/>
    <property type="match status" value="1"/>
</dbReference>
<dbReference type="PANTHER" id="PTHR35566">
    <property type="entry name" value="BLR3599 PROTEIN"/>
    <property type="match status" value="1"/>
</dbReference>